<dbReference type="SUPFAM" id="SSF52833">
    <property type="entry name" value="Thioredoxin-like"/>
    <property type="match status" value="1"/>
</dbReference>
<evidence type="ECO:0000256" key="3">
    <source>
        <dbReference type="ARBA" id="ARBA00023284"/>
    </source>
</evidence>
<keyword evidence="4" id="KW-0732">Signal</keyword>
<dbReference type="EMBL" id="FMJC01000001">
    <property type="protein sequence ID" value="SCM70747.1"/>
    <property type="molecule type" value="Genomic_DNA"/>
</dbReference>
<accession>A0A212KZS6</accession>
<gene>
    <name evidence="6" type="ORF">KL86DES1_10603</name>
</gene>
<organism evidence="6">
    <name type="scientific">uncultured Desulfovibrio sp</name>
    <dbReference type="NCBI Taxonomy" id="167968"/>
    <lineage>
        <taxon>Bacteria</taxon>
        <taxon>Pseudomonadati</taxon>
        <taxon>Thermodesulfobacteriota</taxon>
        <taxon>Desulfovibrionia</taxon>
        <taxon>Desulfovibrionales</taxon>
        <taxon>Desulfovibrionaceae</taxon>
        <taxon>Desulfovibrio</taxon>
        <taxon>environmental samples</taxon>
    </lineage>
</organism>
<dbReference type="PROSITE" id="PS00194">
    <property type="entry name" value="THIOREDOXIN_1"/>
    <property type="match status" value="1"/>
</dbReference>
<dbReference type="InterPro" id="IPR050553">
    <property type="entry name" value="Thioredoxin_ResA/DsbE_sf"/>
</dbReference>
<evidence type="ECO:0000256" key="2">
    <source>
        <dbReference type="ARBA" id="ARBA00022748"/>
    </source>
</evidence>
<dbReference type="PROSITE" id="PS51352">
    <property type="entry name" value="THIOREDOXIN_2"/>
    <property type="match status" value="1"/>
</dbReference>
<evidence type="ECO:0000256" key="1">
    <source>
        <dbReference type="ARBA" id="ARBA00004196"/>
    </source>
</evidence>
<keyword evidence="2" id="KW-0201">Cytochrome c-type biogenesis</keyword>
<dbReference type="InterPro" id="IPR036249">
    <property type="entry name" value="Thioredoxin-like_sf"/>
</dbReference>
<dbReference type="Gene3D" id="3.40.30.10">
    <property type="entry name" value="Glutaredoxin"/>
    <property type="match status" value="1"/>
</dbReference>
<dbReference type="GO" id="GO:0016491">
    <property type="term" value="F:oxidoreductase activity"/>
    <property type="evidence" value="ECO:0007669"/>
    <property type="project" value="InterPro"/>
</dbReference>
<reference evidence="6" key="1">
    <citation type="submission" date="2016-08" db="EMBL/GenBank/DDBJ databases">
        <authorList>
            <person name="Seilhamer J.J."/>
        </authorList>
    </citation>
    <scope>NUCLEOTIDE SEQUENCE</scope>
    <source>
        <strain evidence="6">86-1</strain>
    </source>
</reference>
<comment type="subcellular location">
    <subcellularLocation>
        <location evidence="1">Cell envelope</location>
    </subcellularLocation>
</comment>
<dbReference type="GO" id="GO:0017004">
    <property type="term" value="P:cytochrome complex assembly"/>
    <property type="evidence" value="ECO:0007669"/>
    <property type="project" value="UniProtKB-KW"/>
</dbReference>
<dbReference type="AlphaFoldDB" id="A0A212KZS6"/>
<evidence type="ECO:0000256" key="4">
    <source>
        <dbReference type="SAM" id="SignalP"/>
    </source>
</evidence>
<evidence type="ECO:0000259" key="5">
    <source>
        <dbReference type="PROSITE" id="PS51352"/>
    </source>
</evidence>
<feature type="signal peptide" evidence="4">
    <location>
        <begin position="1"/>
        <end position="20"/>
    </location>
</feature>
<evidence type="ECO:0000313" key="6">
    <source>
        <dbReference type="EMBL" id="SCM70747.1"/>
    </source>
</evidence>
<dbReference type="CDD" id="cd02966">
    <property type="entry name" value="TlpA_like_family"/>
    <property type="match status" value="1"/>
</dbReference>
<keyword evidence="3" id="KW-0676">Redox-active center</keyword>
<dbReference type="GO" id="GO:0030313">
    <property type="term" value="C:cell envelope"/>
    <property type="evidence" value="ECO:0007669"/>
    <property type="project" value="UniProtKB-SubCell"/>
</dbReference>
<feature type="chain" id="PRO_5012781326" evidence="4">
    <location>
        <begin position="21"/>
        <end position="163"/>
    </location>
</feature>
<protein>
    <submittedName>
        <fullName evidence="6">Redoxin domain protein</fullName>
    </submittedName>
</protein>
<dbReference type="PANTHER" id="PTHR42852:SF18">
    <property type="entry name" value="CHROMOSOME UNDETERMINED SCAFFOLD_47, WHOLE GENOME SHOTGUN SEQUENCE"/>
    <property type="match status" value="1"/>
</dbReference>
<sequence length="163" mass="17783">MKKIILPLLLCLLLPCAAFAASSASPSSPSASVPSLNLAGLMDLLAKNKGKVVMLNFFATWCPPCQVEVPDLVAVNKKYADKGVLIISLSVDEDSKVVVPFMKKMNMDYPVYMAGRDITKAFQVSSIPHNVFYAKSGQRVISEPGIADTEMLEMVFNKLLEQK</sequence>
<dbReference type="PANTHER" id="PTHR42852">
    <property type="entry name" value="THIOL:DISULFIDE INTERCHANGE PROTEIN DSBE"/>
    <property type="match status" value="1"/>
</dbReference>
<dbReference type="RefSeq" id="WP_179979444.1">
    <property type="nucleotide sequence ID" value="NZ_LT608333.1"/>
</dbReference>
<dbReference type="InterPro" id="IPR013740">
    <property type="entry name" value="Redoxin"/>
</dbReference>
<dbReference type="InterPro" id="IPR013766">
    <property type="entry name" value="Thioredoxin_domain"/>
</dbReference>
<proteinExistence type="predicted"/>
<name>A0A212KZS6_9BACT</name>
<feature type="domain" description="Thioredoxin" evidence="5">
    <location>
        <begin position="22"/>
        <end position="161"/>
    </location>
</feature>
<dbReference type="Pfam" id="PF08534">
    <property type="entry name" value="Redoxin"/>
    <property type="match status" value="1"/>
</dbReference>
<dbReference type="InterPro" id="IPR017937">
    <property type="entry name" value="Thioredoxin_CS"/>
</dbReference>